<sequence length="87" mass="9691">MAKVLIELLLSLVATTNLCQNMGGRPTSINFDDDNNQLNGVIFSGKKNLFPDITDFEGQEALITGIIFTYKGNLQLILNDQSQQRMK</sequence>
<comment type="caution">
    <text evidence="1">The sequence shown here is derived from an EMBL/GenBank/DDBJ whole genome shotgun (WGS) entry which is preliminary data.</text>
</comment>
<evidence type="ECO:0000313" key="1">
    <source>
        <dbReference type="EMBL" id="MDN5213258.1"/>
    </source>
</evidence>
<dbReference type="Proteomes" id="UP001172083">
    <property type="component" value="Unassembled WGS sequence"/>
</dbReference>
<organism evidence="1 2">
    <name type="scientific">Agaribacillus aureus</name>
    <dbReference type="NCBI Taxonomy" id="3051825"/>
    <lineage>
        <taxon>Bacteria</taxon>
        <taxon>Pseudomonadati</taxon>
        <taxon>Bacteroidota</taxon>
        <taxon>Cytophagia</taxon>
        <taxon>Cytophagales</taxon>
        <taxon>Splendidivirgaceae</taxon>
        <taxon>Agaribacillus</taxon>
    </lineage>
</organism>
<dbReference type="EMBL" id="JAUJEB010000002">
    <property type="protein sequence ID" value="MDN5213258.1"/>
    <property type="molecule type" value="Genomic_DNA"/>
</dbReference>
<dbReference type="RefSeq" id="WP_346758597.1">
    <property type="nucleotide sequence ID" value="NZ_JAUJEB010000002.1"/>
</dbReference>
<accession>A0ABT8LAF9</accession>
<protein>
    <submittedName>
        <fullName evidence="1">Uncharacterized protein</fullName>
    </submittedName>
</protein>
<reference evidence="1" key="1">
    <citation type="submission" date="2023-06" db="EMBL/GenBank/DDBJ databases">
        <title>Genomic of Agaribacillus aureum.</title>
        <authorList>
            <person name="Wang G."/>
        </authorList>
    </citation>
    <scope>NUCLEOTIDE SEQUENCE</scope>
    <source>
        <strain evidence="1">BMA12</strain>
    </source>
</reference>
<evidence type="ECO:0000313" key="2">
    <source>
        <dbReference type="Proteomes" id="UP001172083"/>
    </source>
</evidence>
<keyword evidence="2" id="KW-1185">Reference proteome</keyword>
<proteinExistence type="predicted"/>
<name>A0ABT8LAF9_9BACT</name>
<gene>
    <name evidence="1" type="ORF">QQ020_14410</name>
</gene>